<protein>
    <submittedName>
        <fullName evidence="2">Thioesterase</fullName>
    </submittedName>
</protein>
<dbReference type="RefSeq" id="WP_100712895.1">
    <property type="nucleotide sequence ID" value="NZ_NPDY01000002.1"/>
</dbReference>
<proteinExistence type="predicted"/>
<organism evidence="2 4">
    <name type="scientific">Leptospira perolatii</name>
    <dbReference type="NCBI Taxonomy" id="2023191"/>
    <lineage>
        <taxon>Bacteria</taxon>
        <taxon>Pseudomonadati</taxon>
        <taxon>Spirochaetota</taxon>
        <taxon>Spirochaetia</taxon>
        <taxon>Leptospirales</taxon>
        <taxon>Leptospiraceae</taxon>
        <taxon>Leptospira</taxon>
    </lineage>
</organism>
<dbReference type="AlphaFoldDB" id="A0A2M9ZNZ4"/>
<comment type="caution">
    <text evidence="2">The sequence shown here is derived from an EMBL/GenBank/DDBJ whole genome shotgun (WGS) entry which is preliminary data.</text>
</comment>
<dbReference type="Gene3D" id="3.10.129.10">
    <property type="entry name" value="Hotdog Thioesterase"/>
    <property type="match status" value="1"/>
</dbReference>
<gene>
    <name evidence="1" type="ORF">CH360_05130</name>
    <name evidence="2" type="ORF">CH373_06400</name>
</gene>
<dbReference type="Pfam" id="PF13279">
    <property type="entry name" value="4HBT_2"/>
    <property type="match status" value="1"/>
</dbReference>
<name>A0A2M9ZNZ4_9LEPT</name>
<keyword evidence="3" id="KW-1185">Reference proteome</keyword>
<dbReference type="EMBL" id="NPDY01000002">
    <property type="protein sequence ID" value="PJZ70891.1"/>
    <property type="molecule type" value="Genomic_DNA"/>
</dbReference>
<evidence type="ECO:0000313" key="2">
    <source>
        <dbReference type="EMBL" id="PJZ73787.1"/>
    </source>
</evidence>
<evidence type="ECO:0000313" key="1">
    <source>
        <dbReference type="EMBL" id="PJZ70891.1"/>
    </source>
</evidence>
<dbReference type="InterPro" id="IPR029069">
    <property type="entry name" value="HotDog_dom_sf"/>
</dbReference>
<sequence length="139" mass="16431">MHTYQSEKLVRFQHCDPGGVVFTPQYFNLFTEVMEDWFDEVIDFSFSEMVVKQNYGVPAMKIVAKFYKPSFLGDRLVFETVLKRLKRNNIELQLTAQYLGEKRCTVNFLLGFADLRTKTLTNWPDEVYIRLKNLVTEIQ</sequence>
<dbReference type="Proteomes" id="UP000231962">
    <property type="component" value="Unassembled WGS sequence"/>
</dbReference>
<dbReference type="EMBL" id="NPDZ01000003">
    <property type="protein sequence ID" value="PJZ73787.1"/>
    <property type="molecule type" value="Genomic_DNA"/>
</dbReference>
<accession>A0A2M9ZNZ4</accession>
<dbReference type="CDD" id="cd00586">
    <property type="entry name" value="4HBT"/>
    <property type="match status" value="1"/>
</dbReference>
<evidence type="ECO:0000313" key="3">
    <source>
        <dbReference type="Proteomes" id="UP000231962"/>
    </source>
</evidence>
<dbReference type="OrthoDB" id="21822at2"/>
<reference evidence="3 4" key="1">
    <citation type="submission" date="2017-07" db="EMBL/GenBank/DDBJ databases">
        <title>Leptospira spp. isolated from tropical soils.</title>
        <authorList>
            <person name="Thibeaux R."/>
            <person name="Iraola G."/>
            <person name="Ferres I."/>
            <person name="Bierque E."/>
            <person name="Girault D."/>
            <person name="Soupe-Gilbert M.-E."/>
            <person name="Picardeau M."/>
            <person name="Goarant C."/>
        </authorList>
    </citation>
    <scope>NUCLEOTIDE SEQUENCE [LARGE SCALE GENOMIC DNA]</scope>
    <source>
        <strain evidence="2 4">FH1-B-B1</strain>
        <strain evidence="1 3">FH1-B-C1</strain>
    </source>
</reference>
<dbReference type="SUPFAM" id="SSF54637">
    <property type="entry name" value="Thioesterase/thiol ester dehydrase-isomerase"/>
    <property type="match status" value="1"/>
</dbReference>
<dbReference type="Proteomes" id="UP000231990">
    <property type="component" value="Unassembled WGS sequence"/>
</dbReference>
<evidence type="ECO:0000313" key="4">
    <source>
        <dbReference type="Proteomes" id="UP000231990"/>
    </source>
</evidence>